<dbReference type="GO" id="GO:0004821">
    <property type="term" value="F:histidine-tRNA ligase activity"/>
    <property type="evidence" value="ECO:0007669"/>
    <property type="project" value="UniProtKB-EC"/>
</dbReference>
<dbReference type="InterPro" id="IPR006195">
    <property type="entry name" value="aa-tRNA-synth_II"/>
</dbReference>
<dbReference type="EMBL" id="JBANRG010000004">
    <property type="protein sequence ID" value="KAK7467376.1"/>
    <property type="molecule type" value="Genomic_DNA"/>
</dbReference>
<name>A0ABR1JYF5_9AGAR</name>
<keyword evidence="5" id="KW-0175">Coiled coil</keyword>
<evidence type="ECO:0000313" key="9">
    <source>
        <dbReference type="Proteomes" id="UP001498398"/>
    </source>
</evidence>
<comment type="caution">
    <text evidence="8">The sequence shown here is derived from an EMBL/GenBank/DDBJ whole genome shotgun (WGS) entry which is preliminary data.</text>
</comment>
<feature type="domain" description="Aminoacyl-transfer RNA synthetases class-II family profile" evidence="7">
    <location>
        <begin position="85"/>
        <end position="445"/>
    </location>
</feature>
<dbReference type="Proteomes" id="UP001498398">
    <property type="component" value="Unassembled WGS sequence"/>
</dbReference>
<keyword evidence="8" id="KW-0436">Ligase</keyword>
<evidence type="ECO:0000256" key="5">
    <source>
        <dbReference type="SAM" id="Coils"/>
    </source>
</evidence>
<evidence type="ECO:0000256" key="3">
    <source>
        <dbReference type="ARBA" id="ARBA00022741"/>
    </source>
</evidence>
<keyword evidence="8" id="KW-0030">Aminoacyl-tRNA synthetase</keyword>
<dbReference type="PANTHER" id="PTHR11476:SF7">
    <property type="entry name" value="HISTIDINE--TRNA LIGASE"/>
    <property type="match status" value="1"/>
</dbReference>
<dbReference type="SUPFAM" id="SSF55681">
    <property type="entry name" value="Class II aaRS and biotin synthetases"/>
    <property type="match status" value="1"/>
</dbReference>
<evidence type="ECO:0000259" key="7">
    <source>
        <dbReference type="PROSITE" id="PS50862"/>
    </source>
</evidence>
<dbReference type="InterPro" id="IPR004154">
    <property type="entry name" value="Anticodon-bd"/>
</dbReference>
<evidence type="ECO:0000256" key="6">
    <source>
        <dbReference type="SAM" id="MobiDB-lite"/>
    </source>
</evidence>
<dbReference type="Gene3D" id="3.40.50.800">
    <property type="entry name" value="Anticodon-binding domain"/>
    <property type="match status" value="1"/>
</dbReference>
<reference evidence="8 9" key="1">
    <citation type="submission" date="2024-01" db="EMBL/GenBank/DDBJ databases">
        <title>A draft genome for the cacao thread blight pathogen Marasmiellus scandens.</title>
        <authorList>
            <person name="Baruah I.K."/>
            <person name="Leung J."/>
            <person name="Bukari Y."/>
            <person name="Amoako-Attah I."/>
            <person name="Meinhardt L.W."/>
            <person name="Bailey B.A."/>
            <person name="Cohen S.P."/>
        </authorList>
    </citation>
    <scope>NUCLEOTIDE SEQUENCE [LARGE SCALE GENOMIC DNA]</scope>
    <source>
        <strain evidence="8 9">GH-19</strain>
    </source>
</reference>
<evidence type="ECO:0000256" key="1">
    <source>
        <dbReference type="ARBA" id="ARBA00008226"/>
    </source>
</evidence>
<dbReference type="InterPro" id="IPR041715">
    <property type="entry name" value="HisRS-like_core"/>
</dbReference>
<dbReference type="Pfam" id="PF13393">
    <property type="entry name" value="tRNA-synt_His"/>
    <property type="match status" value="1"/>
</dbReference>
<gene>
    <name evidence="8" type="primary">HTS1</name>
    <name evidence="8" type="ORF">VKT23_004433</name>
</gene>
<feature type="region of interest" description="Disordered" evidence="6">
    <location>
        <begin position="364"/>
        <end position="390"/>
    </location>
</feature>
<feature type="coiled-coil region" evidence="5">
    <location>
        <begin position="1"/>
        <end position="52"/>
    </location>
</feature>
<dbReference type="InterPro" id="IPR045864">
    <property type="entry name" value="aa-tRNA-synth_II/BPL/LPL"/>
</dbReference>
<dbReference type="SUPFAM" id="SSF52954">
    <property type="entry name" value="Class II aaRS ABD-related"/>
    <property type="match status" value="1"/>
</dbReference>
<feature type="compositionally biased region" description="Low complexity" evidence="6">
    <location>
        <begin position="364"/>
        <end position="375"/>
    </location>
</feature>
<accession>A0ABR1JYF5</accession>
<dbReference type="CDD" id="cd00773">
    <property type="entry name" value="HisRS-like_core"/>
    <property type="match status" value="1"/>
</dbReference>
<sequence length="578" mass="63820">MASLESLQQDLQKQNDLYNELRQKPDTEPAALEEVKKTLVELKKAVGQAQKASGDAGKEGKKKERMLLKTAKGTRDYGPAEMFCREHIERIVKNCFTTYGGACLDTPVFERKDVLTDKYGEDAKLIFDLMDQGGEQLALRYDHTVPLARYLAMTGGNNTQSKIWQVGKVYRRDNPVMSKGRMREFSQADFDISGTWDPMIPDAEIISLVCTILSKLDVGEFTIKMNNRKILDGIFAVCGVPPEKIRTISSAVDKLDKSPWAEVKKEMTEEKGLDSASADKIGEYVKLKGGPELLETLLKDSTLTSNASAKEGLGEMELLFKFLGAYGVLDKVLFDMSLARGLDYYTGIIYEAVVQESAPPAFNANAEAPSSSAPAPKKKSKKADEEEDEIDESKVGVGSIAAGGRYDGLVGSLIAASSGDPKKAAKAAIPCVGVSIGLDRIFALVWPKWQKQGKRVNETMVYVMAAGDGLLEERMKLVKELRDAGVKCDFLAKKKPKLTAQFAAGERDEVPFAVILGESEIREGYVMVKEQKWEMVNGEKVKLKSEGDEKGTKVNRVELVNWLKATSTWKEWEAFSQV</sequence>
<dbReference type="PROSITE" id="PS50862">
    <property type="entry name" value="AA_TRNA_LIGASE_II"/>
    <property type="match status" value="1"/>
</dbReference>
<evidence type="ECO:0000256" key="2">
    <source>
        <dbReference type="ARBA" id="ARBA00012815"/>
    </source>
</evidence>
<comment type="similarity">
    <text evidence="1">Belongs to the class-II aminoacyl-tRNA synthetase family.</text>
</comment>
<evidence type="ECO:0000313" key="8">
    <source>
        <dbReference type="EMBL" id="KAK7467376.1"/>
    </source>
</evidence>
<dbReference type="PANTHER" id="PTHR11476">
    <property type="entry name" value="HISTIDYL-TRNA SYNTHETASE"/>
    <property type="match status" value="1"/>
</dbReference>
<protein>
    <recommendedName>
        <fullName evidence="2">histidine--tRNA ligase</fullName>
        <ecNumber evidence="2">6.1.1.21</ecNumber>
    </recommendedName>
</protein>
<dbReference type="Gene3D" id="3.30.930.10">
    <property type="entry name" value="Bira Bifunctional Protein, Domain 2"/>
    <property type="match status" value="1"/>
</dbReference>
<dbReference type="EC" id="6.1.1.21" evidence="2"/>
<dbReference type="InterPro" id="IPR036621">
    <property type="entry name" value="Anticodon-bd_dom_sf"/>
</dbReference>
<dbReference type="Pfam" id="PF03129">
    <property type="entry name" value="HGTP_anticodon"/>
    <property type="match status" value="1"/>
</dbReference>
<comment type="catalytic activity">
    <reaction evidence="4">
        <text>tRNA(His) + L-histidine + ATP = L-histidyl-tRNA(His) + AMP + diphosphate + H(+)</text>
        <dbReference type="Rhea" id="RHEA:17313"/>
        <dbReference type="Rhea" id="RHEA-COMP:9665"/>
        <dbReference type="Rhea" id="RHEA-COMP:9689"/>
        <dbReference type="ChEBI" id="CHEBI:15378"/>
        <dbReference type="ChEBI" id="CHEBI:30616"/>
        <dbReference type="ChEBI" id="CHEBI:33019"/>
        <dbReference type="ChEBI" id="CHEBI:57595"/>
        <dbReference type="ChEBI" id="CHEBI:78442"/>
        <dbReference type="ChEBI" id="CHEBI:78527"/>
        <dbReference type="ChEBI" id="CHEBI:456215"/>
        <dbReference type="EC" id="6.1.1.21"/>
    </reaction>
</comment>
<evidence type="ECO:0000256" key="4">
    <source>
        <dbReference type="ARBA" id="ARBA00047639"/>
    </source>
</evidence>
<proteinExistence type="inferred from homology"/>
<organism evidence="8 9">
    <name type="scientific">Marasmiellus scandens</name>
    <dbReference type="NCBI Taxonomy" id="2682957"/>
    <lineage>
        <taxon>Eukaryota</taxon>
        <taxon>Fungi</taxon>
        <taxon>Dikarya</taxon>
        <taxon>Basidiomycota</taxon>
        <taxon>Agaricomycotina</taxon>
        <taxon>Agaricomycetes</taxon>
        <taxon>Agaricomycetidae</taxon>
        <taxon>Agaricales</taxon>
        <taxon>Marasmiineae</taxon>
        <taxon>Omphalotaceae</taxon>
        <taxon>Marasmiellus</taxon>
    </lineage>
</organism>
<keyword evidence="3" id="KW-0547">Nucleotide-binding</keyword>
<keyword evidence="9" id="KW-1185">Reference proteome</keyword>